<feature type="domain" description="Inositolphosphotransferase Aur1/Ipt1" evidence="6">
    <location>
        <begin position="114"/>
        <end position="275"/>
    </location>
</feature>
<dbReference type="AlphaFoldDB" id="A0A1F5ISK1"/>
<evidence type="ECO:0000313" key="7">
    <source>
        <dbReference type="EMBL" id="OGE19296.1"/>
    </source>
</evidence>
<keyword evidence="4 5" id="KW-0472">Membrane</keyword>
<dbReference type="PANTHER" id="PTHR31310:SF7">
    <property type="entry name" value="PA-PHOSPHATASE RELATED-FAMILY PROTEIN DDB_G0268928"/>
    <property type="match status" value="1"/>
</dbReference>
<reference evidence="7 8" key="1">
    <citation type="journal article" date="2016" name="Nat. Commun.">
        <title>Thousands of microbial genomes shed light on interconnected biogeochemical processes in an aquifer system.</title>
        <authorList>
            <person name="Anantharaman K."/>
            <person name="Brown C.T."/>
            <person name="Hug L.A."/>
            <person name="Sharon I."/>
            <person name="Castelle C.J."/>
            <person name="Probst A.J."/>
            <person name="Thomas B.C."/>
            <person name="Singh A."/>
            <person name="Wilkins M.J."/>
            <person name="Karaoz U."/>
            <person name="Brodie E.L."/>
            <person name="Williams K.H."/>
            <person name="Hubbard S.S."/>
            <person name="Banfield J.F."/>
        </authorList>
    </citation>
    <scope>NUCLEOTIDE SEQUENCE [LARGE SCALE GENOMIC DNA]</scope>
</reference>
<evidence type="ECO:0000313" key="8">
    <source>
        <dbReference type="Proteomes" id="UP000176336"/>
    </source>
</evidence>
<keyword evidence="2 5" id="KW-0812">Transmembrane</keyword>
<dbReference type="InterPro" id="IPR026841">
    <property type="entry name" value="Aur1/Ipt1"/>
</dbReference>
<feature type="transmembrane region" description="Helical" evidence="5">
    <location>
        <begin position="262"/>
        <end position="283"/>
    </location>
</feature>
<evidence type="ECO:0000256" key="2">
    <source>
        <dbReference type="ARBA" id="ARBA00022692"/>
    </source>
</evidence>
<evidence type="ECO:0000259" key="6">
    <source>
        <dbReference type="Pfam" id="PF14378"/>
    </source>
</evidence>
<organism evidence="7 8">
    <name type="scientific">Candidatus Daviesbacteria bacterium RIFCSPHIGHO2_01_FULL_41_23</name>
    <dbReference type="NCBI Taxonomy" id="1797764"/>
    <lineage>
        <taxon>Bacteria</taxon>
        <taxon>Candidatus Daviesiibacteriota</taxon>
    </lineage>
</organism>
<feature type="transmembrane region" description="Helical" evidence="5">
    <location>
        <begin position="7"/>
        <end position="25"/>
    </location>
</feature>
<feature type="transmembrane region" description="Helical" evidence="5">
    <location>
        <begin position="210"/>
        <end position="230"/>
    </location>
</feature>
<dbReference type="Proteomes" id="UP000176336">
    <property type="component" value="Unassembled WGS sequence"/>
</dbReference>
<sequence length="292" mass="33333">MNKHQKATIFLPIAYFVIVSGFLIWHGTWFAPDQFFAAAILIALVLGRSKQFIQDWSVPVVLLFSYDYLRGLVPNLTQSAHIYPMINFDKAFFGSLPTNSLQAMLYSRGGANWYDYLGTVLYMSHFITPMIIGFVFWLKDRNLFRRYFLALLLLSYGAFFTYIAFPAMPPWMASQQGLIPEVSKVMDNVFASFAQPINLPSVYKAVGANLVAAVPSLHAAYPLLTLFFLVRKYKIKGLLLLPYVLGIWFSIVYFGEHYVFDIVIGAIYAILAFILVTKGSLIWQKMHSYAFR</sequence>
<feature type="transmembrane region" description="Helical" evidence="5">
    <location>
        <begin position="116"/>
        <end position="138"/>
    </location>
</feature>
<protein>
    <recommendedName>
        <fullName evidence="6">Inositolphosphotransferase Aur1/Ipt1 domain-containing protein</fullName>
    </recommendedName>
</protein>
<feature type="transmembrane region" description="Helical" evidence="5">
    <location>
        <begin position="237"/>
        <end position="256"/>
    </location>
</feature>
<evidence type="ECO:0000256" key="3">
    <source>
        <dbReference type="ARBA" id="ARBA00022989"/>
    </source>
</evidence>
<name>A0A1F5ISK1_9BACT</name>
<evidence type="ECO:0000256" key="1">
    <source>
        <dbReference type="ARBA" id="ARBA00004141"/>
    </source>
</evidence>
<dbReference type="GO" id="GO:0016020">
    <property type="term" value="C:membrane"/>
    <property type="evidence" value="ECO:0007669"/>
    <property type="project" value="UniProtKB-SubCell"/>
</dbReference>
<dbReference type="Gene3D" id="1.20.144.10">
    <property type="entry name" value="Phosphatidic acid phosphatase type 2/haloperoxidase"/>
    <property type="match status" value="1"/>
</dbReference>
<feature type="transmembrane region" description="Helical" evidence="5">
    <location>
        <begin position="147"/>
        <end position="165"/>
    </location>
</feature>
<comment type="caution">
    <text evidence="7">The sequence shown here is derived from an EMBL/GenBank/DDBJ whole genome shotgun (WGS) entry which is preliminary data.</text>
</comment>
<dbReference type="Pfam" id="PF14378">
    <property type="entry name" value="PAP2_3"/>
    <property type="match status" value="1"/>
</dbReference>
<keyword evidence="3 5" id="KW-1133">Transmembrane helix</keyword>
<comment type="subcellular location">
    <subcellularLocation>
        <location evidence="1">Membrane</location>
        <topology evidence="1">Multi-pass membrane protein</topology>
    </subcellularLocation>
</comment>
<evidence type="ECO:0000256" key="5">
    <source>
        <dbReference type="SAM" id="Phobius"/>
    </source>
</evidence>
<evidence type="ECO:0000256" key="4">
    <source>
        <dbReference type="ARBA" id="ARBA00023136"/>
    </source>
</evidence>
<accession>A0A1F5ISK1</accession>
<dbReference type="InterPro" id="IPR052185">
    <property type="entry name" value="IPC_Synthase-Related"/>
</dbReference>
<dbReference type="EMBL" id="MFCR01000003">
    <property type="protein sequence ID" value="OGE19296.1"/>
    <property type="molecule type" value="Genomic_DNA"/>
</dbReference>
<proteinExistence type="predicted"/>
<dbReference type="PANTHER" id="PTHR31310">
    <property type="match status" value="1"/>
</dbReference>
<gene>
    <name evidence="7" type="ORF">A2871_00380</name>
</gene>